<protein>
    <submittedName>
        <fullName evidence="2">DUF6632 domain-containing protein</fullName>
    </submittedName>
</protein>
<evidence type="ECO:0000256" key="1">
    <source>
        <dbReference type="SAM" id="Phobius"/>
    </source>
</evidence>
<keyword evidence="3" id="KW-1185">Reference proteome</keyword>
<keyword evidence="1" id="KW-0812">Transmembrane</keyword>
<name>A0ABU9BT31_9BURK</name>
<dbReference type="EMBL" id="JBBUTG010000014">
    <property type="protein sequence ID" value="MEK8033127.1"/>
    <property type="molecule type" value="Genomic_DNA"/>
</dbReference>
<accession>A0ABU9BT31</accession>
<feature type="transmembrane region" description="Helical" evidence="1">
    <location>
        <begin position="80"/>
        <end position="101"/>
    </location>
</feature>
<organism evidence="2 3">
    <name type="scientific">Ideonella lacteola</name>
    <dbReference type="NCBI Taxonomy" id="2984193"/>
    <lineage>
        <taxon>Bacteria</taxon>
        <taxon>Pseudomonadati</taxon>
        <taxon>Pseudomonadota</taxon>
        <taxon>Betaproteobacteria</taxon>
        <taxon>Burkholderiales</taxon>
        <taxon>Sphaerotilaceae</taxon>
        <taxon>Ideonella</taxon>
    </lineage>
</organism>
<feature type="transmembrane region" description="Helical" evidence="1">
    <location>
        <begin position="18"/>
        <end position="40"/>
    </location>
</feature>
<dbReference type="RefSeq" id="WP_341427546.1">
    <property type="nucleotide sequence ID" value="NZ_JBBUTG010000014.1"/>
</dbReference>
<keyword evidence="1" id="KW-1133">Transmembrane helix</keyword>
<dbReference type="InterPro" id="IPR046572">
    <property type="entry name" value="DUF6632"/>
</dbReference>
<keyword evidence="1" id="KW-0472">Membrane</keyword>
<proteinExistence type="predicted"/>
<evidence type="ECO:0000313" key="3">
    <source>
        <dbReference type="Proteomes" id="UP001371218"/>
    </source>
</evidence>
<gene>
    <name evidence="2" type="ORF">AACH06_20065</name>
</gene>
<dbReference type="Pfam" id="PF20337">
    <property type="entry name" value="DUF6632"/>
    <property type="match status" value="1"/>
</dbReference>
<sequence>MQTTPSTPDVPSRRRLQIALVVFGVIFIAGVVPLSIWWPSGWAWHEGGRSEYLEMIIALYATLGVFLLLAAREPDRHTSLIAFTVWSSVAHGSVMAVQALSEPRHCGHLVGDVPALFIVAAVLGWLCPAVWTPWRRV</sequence>
<comment type="caution">
    <text evidence="2">The sequence shown here is derived from an EMBL/GenBank/DDBJ whole genome shotgun (WGS) entry which is preliminary data.</text>
</comment>
<dbReference type="Proteomes" id="UP001371218">
    <property type="component" value="Unassembled WGS sequence"/>
</dbReference>
<feature type="transmembrane region" description="Helical" evidence="1">
    <location>
        <begin position="113"/>
        <end position="134"/>
    </location>
</feature>
<reference evidence="2 3" key="1">
    <citation type="submission" date="2024-04" db="EMBL/GenBank/DDBJ databases">
        <title>Novel species of the genus Ideonella isolated from streams.</title>
        <authorList>
            <person name="Lu H."/>
        </authorList>
    </citation>
    <scope>NUCLEOTIDE SEQUENCE [LARGE SCALE GENOMIC DNA]</scope>
    <source>
        <strain evidence="2 3">DXS29W</strain>
    </source>
</reference>
<feature type="transmembrane region" description="Helical" evidence="1">
    <location>
        <begin position="52"/>
        <end position="71"/>
    </location>
</feature>
<evidence type="ECO:0000313" key="2">
    <source>
        <dbReference type="EMBL" id="MEK8033127.1"/>
    </source>
</evidence>